<dbReference type="GO" id="GO:0005929">
    <property type="term" value="C:cilium"/>
    <property type="evidence" value="ECO:0007669"/>
    <property type="project" value="TreeGrafter"/>
</dbReference>
<sequence>MASYFRICVVPPEIHISDYNLGSKVVKTISVKNFSESVKQIFLRPPSLPQFTLAKGVPLNGYIDIRIDETDNSISKRKVLFRNAGVADTTVSLKYNQSVLKVIPSIFKIQAGFDTKKVPSDIDSSAVEVQIEFLHNLARTYTEEITVESITDKSLTPPEIHHPITVTGTILNHKLCIYRQIKTNQQKLSTIVLSDPQNLDFGTIYFSQAAQFNSFLENRSLERIRWVVTHAGESAPMIPYSISLTSGFNQFSHQQFGLAKAAPSFSREAAGISGVDDAEAKASMKVYPLEGELAPGASCNLVFTFSPNQHLSVEEAQQSSHSITSTANKQVQLHKTNLKKQRLRHHFANSDSIFSYSVPMQLKILKPNSKEKNIGGGNIGDFTKDSVQGQDETSPSNAGEEPIDILLTGKACLAKPEIDKTEILFESLLLKCNHGILKNCCKNILPHNTHAQQCSCESEVEATLEGAEAATIRGTSTTVVAAGHIETGKEYNENCCIRRRKTQVCLKNSSKFLGIRYEFQQIAQFHAVPCAGKLRPGEAKMITIVFEPNQLGEFDKIMELHIFSADKTPKMDDSNSSSNVNFGNEFISFVGKSANSVRQPIRKIKLKLSGSLKPKKSDFFGEIANVEDRTKKFNPEWEDKIENRNIYLDYLKSSRIRRLVGKRNARIGDDGVQISYETLLTEDSCLDSENGLIPPEPTDYTNQKITDCLRNAFSGQLDDGQKVKNLFQQLSGPVVYNPPDGDYSTYDSYLSADDLSNIFAASSFIDFGNVTVHSVNKLPLNFLNLTPKKTSVHISIQSTYSEISVSPINLLLEPLHVSGFSVGFKNSTAGNFTGKLTYLVNSRYKYQIFVKALVNPVHLELSSKSIEIAIDATDSNIQFPAITTTATTTTATTRHQAEKSIQIHNNGNFPACFNWVVEYAPNFSGNGISAEGNFTIEPSSGVVSSTETIDVKIIYNAGIKSVCEQTLKLDVIDPETEKVCDTLRLKCRGEIPSTACLLLTSVKQGPLDLGVFSLCYPKFDSRSSLNVLASHFVIPIEVAGEKGNRQSGSFKGSRMIKVKNTSQNACFFSAHVVSKNPNVQLSPSTGIIQPNGGITEINIIVMPLDPGVFEDELHICIIGGGRILKVPFKYEGRKPSVSIIAKKLENFSTGTILGTSSMVTLEFTNLEEVTARVVVDFRQLPEFNLNMVNTAAISTQQSSRATTPAGKRARILSSGILSSRLTVLKVFSPTDTIYEFDALDDARFSEIKNKKNFNIFGKTDLCGKLYVFDILPNELVTCSVEYTPVSEKFIQITLPVFVIGMEVVGNLAIKALGIKSPISMTKSSITFKNKVVLKETGIVGVSMLKSAMKDTTTIVNNSDKLIQWFFDTNPLEDDDDVFKIEPFHGCLNPGAKQTVSISFHPESIGVYVSKVPLHIDYMGRHAPFSLEICGTGVDPSVSFDPPEIFLPIAPLGKESVAAFYIINYGCERTEIKYEFFSEMINRYGHLDIQFPEGKLLKNDGERLPVVICFASNPVSPMESPKIAISDNESRHKLGETILDGLIKQEMKAVSSNTSIYDGTCKYLKISGQENDKRISIANREENAEKTIHSIYGAPLSFTAKIEFSESTRSFFLPIHGTFDASLLTLHSHIAGYKNGEFSISEQINGHVVFEIKNNNDKKNDMKRNRGMMIQRPLKSPAGINLEDVDLSVISDALDKTASTLLKWIGGHIDLGTVELSANGKLLLDLIHSISGKKKLIPNLVTANSVAVSDRIGSVHKLYQEILSGLAASGALLSSVKPEFLLSKDDFRAYGQLKMEKMKKENRGASVPDELLEYQKQLEKNFSIISKEAWISVISQIVRIYVVQVITLKHFRSLSGVGSDETQLYWPIVPKGNIYSTSESILLRWASYHTWKY</sequence>
<protein>
    <submittedName>
        <fullName evidence="3">Cilia- and flagella-associated protein 47</fullName>
    </submittedName>
</protein>
<dbReference type="EMBL" id="JADGJH010000028">
    <property type="protein sequence ID" value="KAJ3141493.1"/>
    <property type="molecule type" value="Genomic_DNA"/>
</dbReference>
<dbReference type="Proteomes" id="UP001211907">
    <property type="component" value="Unassembled WGS sequence"/>
</dbReference>
<keyword evidence="3" id="KW-0969">Cilium</keyword>
<feature type="domain" description="Cilia- and flagella-associated protein 47" evidence="2">
    <location>
        <begin position="1717"/>
        <end position="1843"/>
    </location>
</feature>
<dbReference type="InterPro" id="IPR013783">
    <property type="entry name" value="Ig-like_fold"/>
</dbReference>
<proteinExistence type="predicted"/>
<name>A0AAD5XMM6_9FUNG</name>
<dbReference type="Pfam" id="PF24529">
    <property type="entry name" value="CFAP47"/>
    <property type="match status" value="1"/>
</dbReference>
<evidence type="ECO:0000259" key="2">
    <source>
        <dbReference type="Pfam" id="PF24529"/>
    </source>
</evidence>
<organism evidence="3 4">
    <name type="scientific">Physocladia obscura</name>
    <dbReference type="NCBI Taxonomy" id="109957"/>
    <lineage>
        <taxon>Eukaryota</taxon>
        <taxon>Fungi</taxon>
        <taxon>Fungi incertae sedis</taxon>
        <taxon>Chytridiomycota</taxon>
        <taxon>Chytridiomycota incertae sedis</taxon>
        <taxon>Chytridiomycetes</taxon>
        <taxon>Chytridiales</taxon>
        <taxon>Chytriomycetaceae</taxon>
        <taxon>Physocladia</taxon>
    </lineage>
</organism>
<evidence type="ECO:0000313" key="3">
    <source>
        <dbReference type="EMBL" id="KAJ3141493.1"/>
    </source>
</evidence>
<evidence type="ECO:0000256" key="1">
    <source>
        <dbReference type="SAM" id="MobiDB-lite"/>
    </source>
</evidence>
<reference evidence="3" key="1">
    <citation type="submission" date="2020-05" db="EMBL/GenBank/DDBJ databases">
        <title>Phylogenomic resolution of chytrid fungi.</title>
        <authorList>
            <person name="Stajich J.E."/>
            <person name="Amses K."/>
            <person name="Simmons R."/>
            <person name="Seto K."/>
            <person name="Myers J."/>
            <person name="Bonds A."/>
            <person name="Quandt C.A."/>
            <person name="Barry K."/>
            <person name="Liu P."/>
            <person name="Grigoriev I."/>
            <person name="Longcore J.E."/>
            <person name="James T.Y."/>
        </authorList>
    </citation>
    <scope>NUCLEOTIDE SEQUENCE</scope>
    <source>
        <strain evidence="3">JEL0513</strain>
    </source>
</reference>
<dbReference type="PANTHER" id="PTHR45912">
    <property type="entry name" value="CILIA- AND FLAGELLA-ASSOCIATED PROTEIN 47"/>
    <property type="match status" value="1"/>
</dbReference>
<evidence type="ECO:0000313" key="4">
    <source>
        <dbReference type="Proteomes" id="UP001211907"/>
    </source>
</evidence>
<feature type="compositionally biased region" description="Polar residues" evidence="1">
    <location>
        <begin position="385"/>
        <end position="397"/>
    </location>
</feature>
<keyword evidence="4" id="KW-1185">Reference proteome</keyword>
<accession>A0AAD5XMM6</accession>
<gene>
    <name evidence="3" type="ORF">HK100_006032</name>
</gene>
<feature type="region of interest" description="Disordered" evidence="1">
    <location>
        <begin position="369"/>
        <end position="401"/>
    </location>
</feature>
<keyword evidence="3" id="KW-0966">Cell projection</keyword>
<dbReference type="PANTHER" id="PTHR45912:SF3">
    <property type="entry name" value="CILIA- AND FLAGELLA-ASSOCIATED PROTEIN 47"/>
    <property type="match status" value="1"/>
</dbReference>
<dbReference type="GO" id="GO:0060271">
    <property type="term" value="P:cilium assembly"/>
    <property type="evidence" value="ECO:0007669"/>
    <property type="project" value="TreeGrafter"/>
</dbReference>
<dbReference type="InterPro" id="IPR056343">
    <property type="entry name" value="CFAP47_dom"/>
</dbReference>
<keyword evidence="3" id="KW-0282">Flagellum</keyword>
<dbReference type="Gene3D" id="2.60.40.10">
    <property type="entry name" value="Immunoglobulins"/>
    <property type="match status" value="6"/>
</dbReference>
<comment type="caution">
    <text evidence="3">The sequence shown here is derived from an EMBL/GenBank/DDBJ whole genome shotgun (WGS) entry which is preliminary data.</text>
</comment>